<dbReference type="AlphaFoldDB" id="A0AA40DP16"/>
<dbReference type="EMBL" id="JAUKUA010000005">
    <property type="protein sequence ID" value="KAK0710734.1"/>
    <property type="molecule type" value="Genomic_DNA"/>
</dbReference>
<evidence type="ECO:0000256" key="1">
    <source>
        <dbReference type="SAM" id="SignalP"/>
    </source>
</evidence>
<feature type="signal peptide" evidence="1">
    <location>
        <begin position="1"/>
        <end position="20"/>
    </location>
</feature>
<keyword evidence="3" id="KW-1185">Reference proteome</keyword>
<organism evidence="2 3">
    <name type="scientific">Lasiosphaeris hirsuta</name>
    <dbReference type="NCBI Taxonomy" id="260670"/>
    <lineage>
        <taxon>Eukaryota</taxon>
        <taxon>Fungi</taxon>
        <taxon>Dikarya</taxon>
        <taxon>Ascomycota</taxon>
        <taxon>Pezizomycotina</taxon>
        <taxon>Sordariomycetes</taxon>
        <taxon>Sordariomycetidae</taxon>
        <taxon>Sordariales</taxon>
        <taxon>Lasiosphaeriaceae</taxon>
        <taxon>Lasiosphaeris</taxon>
    </lineage>
</organism>
<dbReference type="Proteomes" id="UP001172102">
    <property type="component" value="Unassembled WGS sequence"/>
</dbReference>
<name>A0AA40DP16_9PEZI</name>
<comment type="caution">
    <text evidence="2">The sequence shown here is derived from an EMBL/GenBank/DDBJ whole genome shotgun (WGS) entry which is preliminary data.</text>
</comment>
<protein>
    <submittedName>
        <fullName evidence="2">Uncharacterized protein</fullName>
    </submittedName>
</protein>
<evidence type="ECO:0000313" key="3">
    <source>
        <dbReference type="Proteomes" id="UP001172102"/>
    </source>
</evidence>
<reference evidence="2" key="1">
    <citation type="submission" date="2023-06" db="EMBL/GenBank/DDBJ databases">
        <title>Genome-scale phylogeny and comparative genomics of the fungal order Sordariales.</title>
        <authorList>
            <consortium name="Lawrence Berkeley National Laboratory"/>
            <person name="Hensen N."/>
            <person name="Bonometti L."/>
            <person name="Westerberg I."/>
            <person name="Brannstrom I.O."/>
            <person name="Guillou S."/>
            <person name="Cros-Aarteil S."/>
            <person name="Calhoun S."/>
            <person name="Haridas S."/>
            <person name="Kuo A."/>
            <person name="Mondo S."/>
            <person name="Pangilinan J."/>
            <person name="Riley R."/>
            <person name="Labutti K."/>
            <person name="Andreopoulos B."/>
            <person name="Lipzen A."/>
            <person name="Chen C."/>
            <person name="Yanf M."/>
            <person name="Daum C."/>
            <person name="Ng V."/>
            <person name="Clum A."/>
            <person name="Steindorff A."/>
            <person name="Ohm R."/>
            <person name="Martin F."/>
            <person name="Silar P."/>
            <person name="Natvig D."/>
            <person name="Lalanne C."/>
            <person name="Gautier V."/>
            <person name="Ament-Velasquez S.L."/>
            <person name="Kruys A."/>
            <person name="Hutchinson M.I."/>
            <person name="Powell A.J."/>
            <person name="Barry K."/>
            <person name="Miller A.N."/>
            <person name="Grigoriev I.V."/>
            <person name="Debuchy R."/>
            <person name="Gladieux P."/>
            <person name="Thoren M.H."/>
            <person name="Johannesson H."/>
        </authorList>
    </citation>
    <scope>NUCLEOTIDE SEQUENCE</scope>
    <source>
        <strain evidence="2">SMH4607-1</strain>
    </source>
</reference>
<evidence type="ECO:0000313" key="2">
    <source>
        <dbReference type="EMBL" id="KAK0710734.1"/>
    </source>
</evidence>
<proteinExistence type="predicted"/>
<gene>
    <name evidence="2" type="ORF">B0H67DRAFT_610996</name>
</gene>
<feature type="chain" id="PRO_5041454457" evidence="1">
    <location>
        <begin position="21"/>
        <end position="116"/>
    </location>
</feature>
<keyword evidence="1" id="KW-0732">Signal</keyword>
<accession>A0AA40DP16</accession>
<sequence>MRFSLTYFFLAALVSTGGLAAPNPANKVDLRFTQDGMVQRLADDGTILDEKVVPARELEKLKAVAVQSQRRGDDVFAKRSCIIAHPCNSDTECWNNGCVGCLFISTNSGVCYGSIW</sequence>